<keyword evidence="5 8" id="KW-1133">Transmembrane helix</keyword>
<keyword evidence="4 8" id="KW-0812">Transmembrane</keyword>
<accession>A0ABQ0YGW3</accession>
<keyword evidence="11" id="KW-1185">Reference proteome</keyword>
<dbReference type="PANTHER" id="PTHR43045:SF1">
    <property type="entry name" value="SHIKIMATE TRANSPORTER"/>
    <property type="match status" value="1"/>
</dbReference>
<dbReference type="CDD" id="cd17369">
    <property type="entry name" value="MFS_ShiA_like"/>
    <property type="match status" value="1"/>
</dbReference>
<proteinExistence type="predicted"/>
<feature type="transmembrane region" description="Helical" evidence="8">
    <location>
        <begin position="184"/>
        <end position="207"/>
    </location>
</feature>
<dbReference type="SUPFAM" id="SSF103473">
    <property type="entry name" value="MFS general substrate transporter"/>
    <property type="match status" value="1"/>
</dbReference>
<keyword evidence="3" id="KW-1003">Cell membrane</keyword>
<dbReference type="InterPro" id="IPR020846">
    <property type="entry name" value="MFS_dom"/>
</dbReference>
<name>A0ABQ0YGW3_9NOCA</name>
<dbReference type="Gene3D" id="1.20.1250.20">
    <property type="entry name" value="MFS general substrate transporter like domains"/>
    <property type="match status" value="2"/>
</dbReference>
<organism evidence="10 11">
    <name type="scientific">Rhodococcus aetherivorans</name>
    <dbReference type="NCBI Taxonomy" id="191292"/>
    <lineage>
        <taxon>Bacteria</taxon>
        <taxon>Bacillati</taxon>
        <taxon>Actinomycetota</taxon>
        <taxon>Actinomycetes</taxon>
        <taxon>Mycobacteriales</taxon>
        <taxon>Nocardiaceae</taxon>
        <taxon>Rhodococcus</taxon>
    </lineage>
</organism>
<feature type="transmembrane region" description="Helical" evidence="8">
    <location>
        <begin position="427"/>
        <end position="444"/>
    </location>
</feature>
<protein>
    <submittedName>
        <fullName evidence="10">Metabolite transporter, MFS superfamily</fullName>
    </submittedName>
</protein>
<feature type="transmembrane region" description="Helical" evidence="8">
    <location>
        <begin position="82"/>
        <end position="106"/>
    </location>
</feature>
<evidence type="ECO:0000256" key="6">
    <source>
        <dbReference type="ARBA" id="ARBA00023136"/>
    </source>
</evidence>
<gene>
    <name evidence="10" type="ORF">RAJCM14343_0995</name>
</gene>
<comment type="subcellular location">
    <subcellularLocation>
        <location evidence="1">Cell membrane</location>
        <topology evidence="1">Multi-pass membrane protein</topology>
    </subcellularLocation>
</comment>
<dbReference type="InterPro" id="IPR036259">
    <property type="entry name" value="MFS_trans_sf"/>
</dbReference>
<evidence type="ECO:0000256" key="7">
    <source>
        <dbReference type="SAM" id="MobiDB-lite"/>
    </source>
</evidence>
<sequence length="490" mass="51911">MHTVDSRHPLPDPHRSSRFEEEMFMSTDALRMRGPVHGTKDAKRVAIGSSVGAVIETYDFIGFGTAAALYFGTAFFPSGDPVIGTLAAFATLGVGFAARPLGGILGGHLGDRIGRKPVLVASLIVMGLATFAIGLLPTYTQVGLVAPALLVTVRIVQGLAFGAEWGGAILMSYEHAPWKAKGRYTGIVQAGFPVGLLLANLVFLFSVHLDGDWAWRVPFLASIVLVAVGLIIRSKVPESPVFEDVKDSGEIAASPVLESIRKDWRDILRGIGLRVAETAGYAVSITYMISYLHTNDLAGKSETLLALCVASAIGIVATFAWAALTDRIGRRPVYLGVCAFAALFGVPMFLLVNTGLFVLIVATIVIAYAVCQNALAGAQGAWFPELFQAARRASGASLAYQISAMVSGFTPFVTTLLYVSLGWVGPALLFSAFGLIGLITALLTRETWGAAERRLADEATRSEEHASGPGGATLRHRSGTASSTKEKELL</sequence>
<dbReference type="Proteomes" id="UP000325466">
    <property type="component" value="Unassembled WGS sequence"/>
</dbReference>
<feature type="compositionally biased region" description="Basic and acidic residues" evidence="7">
    <location>
        <begin position="454"/>
        <end position="466"/>
    </location>
</feature>
<feature type="transmembrane region" description="Helical" evidence="8">
    <location>
        <begin position="356"/>
        <end position="377"/>
    </location>
</feature>
<evidence type="ECO:0000256" key="3">
    <source>
        <dbReference type="ARBA" id="ARBA00022475"/>
    </source>
</evidence>
<feature type="transmembrane region" description="Helical" evidence="8">
    <location>
        <begin position="213"/>
        <end position="232"/>
    </location>
</feature>
<dbReference type="InterPro" id="IPR011701">
    <property type="entry name" value="MFS"/>
</dbReference>
<feature type="transmembrane region" description="Helical" evidence="8">
    <location>
        <begin position="57"/>
        <end position="76"/>
    </location>
</feature>
<evidence type="ECO:0000259" key="9">
    <source>
        <dbReference type="PROSITE" id="PS50850"/>
    </source>
</evidence>
<dbReference type="PROSITE" id="PS50850">
    <property type="entry name" value="MFS"/>
    <property type="match status" value="1"/>
</dbReference>
<feature type="transmembrane region" description="Helical" evidence="8">
    <location>
        <begin position="333"/>
        <end position="350"/>
    </location>
</feature>
<dbReference type="Pfam" id="PF07690">
    <property type="entry name" value="MFS_1"/>
    <property type="match status" value="1"/>
</dbReference>
<dbReference type="PANTHER" id="PTHR43045">
    <property type="entry name" value="SHIKIMATE TRANSPORTER"/>
    <property type="match status" value="1"/>
</dbReference>
<evidence type="ECO:0000313" key="10">
    <source>
        <dbReference type="EMBL" id="GES35746.1"/>
    </source>
</evidence>
<feature type="transmembrane region" description="Helical" evidence="8">
    <location>
        <begin position="118"/>
        <end position="136"/>
    </location>
</feature>
<feature type="domain" description="Major facilitator superfamily (MFS) profile" evidence="9">
    <location>
        <begin position="45"/>
        <end position="449"/>
    </location>
</feature>
<comment type="caution">
    <text evidence="10">The sequence shown here is derived from an EMBL/GenBank/DDBJ whole genome shotgun (WGS) entry which is preliminary data.</text>
</comment>
<evidence type="ECO:0000256" key="5">
    <source>
        <dbReference type="ARBA" id="ARBA00022989"/>
    </source>
</evidence>
<keyword evidence="6 8" id="KW-0472">Membrane</keyword>
<evidence type="ECO:0000256" key="2">
    <source>
        <dbReference type="ARBA" id="ARBA00022448"/>
    </source>
</evidence>
<dbReference type="EMBL" id="BLAH01000026">
    <property type="protein sequence ID" value="GES35746.1"/>
    <property type="molecule type" value="Genomic_DNA"/>
</dbReference>
<evidence type="ECO:0000256" key="8">
    <source>
        <dbReference type="SAM" id="Phobius"/>
    </source>
</evidence>
<feature type="transmembrane region" description="Helical" evidence="8">
    <location>
        <begin position="304"/>
        <end position="324"/>
    </location>
</feature>
<feature type="transmembrane region" description="Helical" evidence="8">
    <location>
        <begin position="271"/>
        <end position="292"/>
    </location>
</feature>
<reference evidence="10 11" key="1">
    <citation type="journal article" date="2018" name="Biodegradation">
        <title>1,4-Dioxane degradation characteristics of Rhodococcus aetherivorans JCM 14343.</title>
        <authorList>
            <person name="Inoue D."/>
            <person name="Tsunoda T."/>
            <person name="Yamamoto N."/>
            <person name="Ike M."/>
            <person name="Sei K."/>
        </authorList>
    </citation>
    <scope>NUCLEOTIDE SEQUENCE [LARGE SCALE GENOMIC DNA]</scope>
    <source>
        <strain evidence="10 11">JCM 14343</strain>
    </source>
</reference>
<keyword evidence="2" id="KW-0813">Transport</keyword>
<feature type="region of interest" description="Disordered" evidence="7">
    <location>
        <begin position="454"/>
        <end position="490"/>
    </location>
</feature>
<evidence type="ECO:0000313" key="11">
    <source>
        <dbReference type="Proteomes" id="UP000325466"/>
    </source>
</evidence>
<evidence type="ECO:0000256" key="4">
    <source>
        <dbReference type="ARBA" id="ARBA00022692"/>
    </source>
</evidence>
<evidence type="ECO:0000256" key="1">
    <source>
        <dbReference type="ARBA" id="ARBA00004651"/>
    </source>
</evidence>
<feature type="transmembrane region" description="Helical" evidence="8">
    <location>
        <begin position="142"/>
        <end position="163"/>
    </location>
</feature>
<feature type="transmembrane region" description="Helical" evidence="8">
    <location>
        <begin position="398"/>
        <end position="421"/>
    </location>
</feature>